<dbReference type="AlphaFoldDB" id="C7J3F7"/>
<evidence type="ECO:0000256" key="1">
    <source>
        <dbReference type="SAM" id="MobiDB-lite"/>
    </source>
</evidence>
<protein>
    <submittedName>
        <fullName evidence="2">Os06g0352100 protein</fullName>
    </submittedName>
</protein>
<gene>
    <name evidence="2" type="ordered locus">Os06g0352100</name>
</gene>
<dbReference type="Proteomes" id="UP000000763">
    <property type="component" value="Chromosome 6"/>
</dbReference>
<name>C7J3F7_ORYSJ</name>
<sequence length="81" mass="9027">MAHRGRRSAVVLLNTGHRRHLPNPSSPVAPTNEPPFAAGKLEIELGHGLPCLCPTGEEGRDFFENLNNHRVKYENIQTNDM</sequence>
<accession>C7J3F7</accession>
<evidence type="ECO:0000313" key="2">
    <source>
        <dbReference type="EMBL" id="BAH93503.1"/>
    </source>
</evidence>
<reference evidence="2 3" key="1">
    <citation type="journal article" date="2005" name="Nature">
        <title>The map-based sequence of the rice genome.</title>
        <authorList>
            <consortium name="International rice genome sequencing project (IRGSP)"/>
            <person name="Matsumoto T."/>
            <person name="Wu J."/>
            <person name="Kanamori H."/>
            <person name="Katayose Y."/>
            <person name="Fujisawa M."/>
            <person name="Namiki N."/>
            <person name="Mizuno H."/>
            <person name="Yamamoto K."/>
            <person name="Antonio B.A."/>
            <person name="Baba T."/>
            <person name="Sakata K."/>
            <person name="Nagamura Y."/>
            <person name="Aoki H."/>
            <person name="Arikawa K."/>
            <person name="Arita K."/>
            <person name="Bito T."/>
            <person name="Chiden Y."/>
            <person name="Fujitsuka N."/>
            <person name="Fukunaka R."/>
            <person name="Hamada M."/>
            <person name="Harada C."/>
            <person name="Hayashi A."/>
            <person name="Hijishita S."/>
            <person name="Honda M."/>
            <person name="Hosokawa S."/>
            <person name="Ichikawa Y."/>
            <person name="Idonuma A."/>
            <person name="Iijima M."/>
            <person name="Ikeda M."/>
            <person name="Ikeno M."/>
            <person name="Ito K."/>
            <person name="Ito S."/>
            <person name="Ito T."/>
            <person name="Ito Y."/>
            <person name="Ito Y."/>
            <person name="Iwabuchi A."/>
            <person name="Kamiya K."/>
            <person name="Karasawa W."/>
            <person name="Kurita K."/>
            <person name="Katagiri S."/>
            <person name="Kikuta A."/>
            <person name="Kobayashi H."/>
            <person name="Kobayashi N."/>
            <person name="Machita K."/>
            <person name="Maehara T."/>
            <person name="Masukawa M."/>
            <person name="Mizubayashi T."/>
            <person name="Mukai Y."/>
            <person name="Nagasaki H."/>
            <person name="Nagata Y."/>
            <person name="Naito S."/>
            <person name="Nakashima M."/>
            <person name="Nakama Y."/>
            <person name="Nakamichi Y."/>
            <person name="Nakamura M."/>
            <person name="Meguro A."/>
            <person name="Negishi M."/>
            <person name="Ohta I."/>
            <person name="Ohta T."/>
            <person name="Okamoto M."/>
            <person name="Ono N."/>
            <person name="Saji S."/>
            <person name="Sakaguchi M."/>
            <person name="Sakai K."/>
            <person name="Shibata M."/>
            <person name="Shimokawa T."/>
            <person name="Song J."/>
            <person name="Takazaki Y."/>
            <person name="Terasawa K."/>
            <person name="Tsugane M."/>
            <person name="Tsuji K."/>
            <person name="Ueda S."/>
            <person name="Waki K."/>
            <person name="Yamagata H."/>
            <person name="Yamamoto M."/>
            <person name="Yamamoto S."/>
            <person name="Yamane H."/>
            <person name="Yoshiki S."/>
            <person name="Yoshihara R."/>
            <person name="Yukawa K."/>
            <person name="Zhong H."/>
            <person name="Yano M."/>
            <person name="Yuan Q."/>
            <person name="Ouyang S."/>
            <person name="Liu J."/>
            <person name="Jones K.M."/>
            <person name="Gansberger K."/>
            <person name="Moffat K."/>
            <person name="Hill J."/>
            <person name="Bera J."/>
            <person name="Fadrosh D."/>
            <person name="Jin S."/>
            <person name="Johri S."/>
            <person name="Kim M."/>
            <person name="Overton L."/>
            <person name="Reardon M."/>
            <person name="Tsitrin T."/>
            <person name="Vuong H."/>
            <person name="Weaver B."/>
            <person name="Ciecko A."/>
            <person name="Tallon L."/>
            <person name="Jackson J."/>
            <person name="Pai G."/>
            <person name="Aken S.V."/>
            <person name="Utterback T."/>
            <person name="Reidmuller S."/>
            <person name="Feldblyum T."/>
            <person name="Hsiao J."/>
            <person name="Zismann V."/>
            <person name="Iobst S."/>
            <person name="de Vazeille A.R."/>
            <person name="Buell C.R."/>
            <person name="Ying K."/>
            <person name="Li Y."/>
            <person name="Lu T."/>
            <person name="Huang Y."/>
            <person name="Zhao Q."/>
            <person name="Feng Q."/>
            <person name="Zhang L."/>
            <person name="Zhu J."/>
            <person name="Weng Q."/>
            <person name="Mu J."/>
            <person name="Lu Y."/>
            <person name="Fan D."/>
            <person name="Liu Y."/>
            <person name="Guan J."/>
            <person name="Zhang Y."/>
            <person name="Yu S."/>
            <person name="Liu X."/>
            <person name="Zhang Y."/>
            <person name="Hong G."/>
            <person name="Han B."/>
            <person name="Choisne N."/>
            <person name="Demange N."/>
            <person name="Orjeda G."/>
            <person name="Samain S."/>
            <person name="Cattolico L."/>
            <person name="Pelletier E."/>
            <person name="Couloux A."/>
            <person name="Segurens B."/>
            <person name="Wincker P."/>
            <person name="D'Hont A."/>
            <person name="Scarpelli C."/>
            <person name="Weissenbach J."/>
            <person name="Salanoubat M."/>
            <person name="Quetier F."/>
            <person name="Yu Y."/>
            <person name="Kim H.R."/>
            <person name="Rambo T."/>
            <person name="Currie J."/>
            <person name="Collura K."/>
            <person name="Luo M."/>
            <person name="Yang T."/>
            <person name="Ammiraju J.S.S."/>
            <person name="Engler F."/>
            <person name="Soderlund C."/>
            <person name="Wing R.A."/>
            <person name="Palmer L.E."/>
            <person name="de la Bastide M."/>
            <person name="Spiegel L."/>
            <person name="Nascimento L."/>
            <person name="Zutavern T."/>
            <person name="O'Shaughnessy A."/>
            <person name="Dike S."/>
            <person name="Dedhia N."/>
            <person name="Preston R."/>
            <person name="Balija V."/>
            <person name="McCombie W.R."/>
            <person name="Chow T."/>
            <person name="Chen H."/>
            <person name="Chung M."/>
            <person name="Chen C."/>
            <person name="Shaw J."/>
            <person name="Wu H."/>
            <person name="Hsiao K."/>
            <person name="Chao Y."/>
            <person name="Chu M."/>
            <person name="Cheng C."/>
            <person name="Hour A."/>
            <person name="Lee P."/>
            <person name="Lin S."/>
            <person name="Lin Y."/>
            <person name="Liou J."/>
            <person name="Liu S."/>
            <person name="Hsing Y."/>
            <person name="Raghuvanshi S."/>
            <person name="Mohanty A."/>
            <person name="Bharti A.K."/>
            <person name="Gaur A."/>
            <person name="Gupta V."/>
            <person name="Kumar D."/>
            <person name="Ravi V."/>
            <person name="Vij S."/>
            <person name="Kapur A."/>
            <person name="Khurana P."/>
            <person name="Khurana P."/>
            <person name="Khurana J.P."/>
            <person name="Tyagi A.K."/>
            <person name="Gaikwad K."/>
            <person name="Singh A."/>
            <person name="Dalal V."/>
            <person name="Srivastava S."/>
            <person name="Dixit A."/>
            <person name="Pal A.K."/>
            <person name="Ghazi I.A."/>
            <person name="Yadav M."/>
            <person name="Pandit A."/>
            <person name="Bhargava A."/>
            <person name="Sureshbabu K."/>
            <person name="Batra K."/>
            <person name="Sharma T.R."/>
            <person name="Mohapatra T."/>
            <person name="Singh N.K."/>
            <person name="Messing J."/>
            <person name="Nelson A.B."/>
            <person name="Fuks G."/>
            <person name="Kavchok S."/>
            <person name="Keizer G."/>
            <person name="Linton E."/>
            <person name="Llaca V."/>
            <person name="Song R."/>
            <person name="Tanyolac B."/>
            <person name="Young S."/>
            <person name="Ho-Il K."/>
            <person name="Hahn J.H."/>
            <person name="Sangsakoo G."/>
            <person name="Vanavichit A."/>
            <person name="de Mattos Luiz.A.T."/>
            <person name="Zimmer P.D."/>
            <person name="Malone G."/>
            <person name="Dellagostin O."/>
            <person name="de Oliveira A.C."/>
            <person name="Bevan M."/>
            <person name="Bancroft I."/>
            <person name="Minx P."/>
            <person name="Cordum H."/>
            <person name="Wilson R."/>
            <person name="Cheng Z."/>
            <person name="Jin W."/>
            <person name="Jiang J."/>
            <person name="Leong S.A."/>
            <person name="Iwama H."/>
            <person name="Gojobori T."/>
            <person name="Itoh T."/>
            <person name="Niimura Y."/>
            <person name="Fujii Y."/>
            <person name="Habara T."/>
            <person name="Sakai H."/>
            <person name="Sato Y."/>
            <person name="Wilson G."/>
            <person name="Kumar K."/>
            <person name="McCouch S."/>
            <person name="Juretic N."/>
            <person name="Hoen D."/>
            <person name="Wright S."/>
            <person name="Bruskiewich R."/>
            <person name="Bureau T."/>
            <person name="Miyao A."/>
            <person name="Hirochika H."/>
            <person name="Nishikawa T."/>
            <person name="Kadowaki K."/>
            <person name="Sugiura M."/>
            <person name="Burr B."/>
            <person name="Sasaki T."/>
        </authorList>
    </citation>
    <scope>NUCLEOTIDE SEQUENCE [LARGE SCALE GENOMIC DNA]</scope>
    <source>
        <strain evidence="3">cv. Nipponbare</strain>
    </source>
</reference>
<feature type="region of interest" description="Disordered" evidence="1">
    <location>
        <begin position="1"/>
        <end position="34"/>
    </location>
</feature>
<dbReference type="EMBL" id="AP008212">
    <property type="protein sequence ID" value="BAH93503.1"/>
    <property type="molecule type" value="Genomic_DNA"/>
</dbReference>
<dbReference type="KEGG" id="dosa:Os06g0352100"/>
<proteinExistence type="predicted"/>
<organism evidence="2 3">
    <name type="scientific">Oryza sativa subsp. japonica</name>
    <name type="common">Rice</name>
    <dbReference type="NCBI Taxonomy" id="39947"/>
    <lineage>
        <taxon>Eukaryota</taxon>
        <taxon>Viridiplantae</taxon>
        <taxon>Streptophyta</taxon>
        <taxon>Embryophyta</taxon>
        <taxon>Tracheophyta</taxon>
        <taxon>Spermatophyta</taxon>
        <taxon>Magnoliopsida</taxon>
        <taxon>Liliopsida</taxon>
        <taxon>Poales</taxon>
        <taxon>Poaceae</taxon>
        <taxon>BOP clade</taxon>
        <taxon>Oryzoideae</taxon>
        <taxon>Oryzeae</taxon>
        <taxon>Oryzinae</taxon>
        <taxon>Oryza</taxon>
        <taxon>Oryza sativa</taxon>
    </lineage>
</organism>
<evidence type="ECO:0000313" key="3">
    <source>
        <dbReference type="Proteomes" id="UP000000763"/>
    </source>
</evidence>
<reference evidence="3" key="2">
    <citation type="journal article" date="2008" name="Nucleic Acids Res.">
        <title>The rice annotation project database (RAP-DB): 2008 update.</title>
        <authorList>
            <consortium name="The rice annotation project (RAP)"/>
        </authorList>
    </citation>
    <scope>GENOME REANNOTATION</scope>
    <source>
        <strain evidence="3">cv. Nipponbare</strain>
    </source>
</reference>